<dbReference type="Proteomes" id="UP000009130">
    <property type="component" value="Unassembled WGS sequence"/>
</dbReference>
<feature type="non-terminal residue" evidence="1">
    <location>
        <position position="61"/>
    </location>
</feature>
<dbReference type="AlphaFoldDB" id="G8F3N4"/>
<protein>
    <submittedName>
        <fullName evidence="1">Uncharacterized protein</fullName>
    </submittedName>
</protein>
<proteinExistence type="predicted"/>
<accession>G8F3N4</accession>
<dbReference type="PANTHER" id="PTHR46254">
    <property type="entry name" value="PROTEIN GVQW1-RELATED"/>
    <property type="match status" value="1"/>
</dbReference>
<feature type="non-terminal residue" evidence="1">
    <location>
        <position position="1"/>
    </location>
</feature>
<evidence type="ECO:0000313" key="1">
    <source>
        <dbReference type="EMBL" id="EHH61898.1"/>
    </source>
</evidence>
<name>G8F3N4_MACFA</name>
<gene>
    <name evidence="1" type="ORF">EGM_20022</name>
</gene>
<dbReference type="PANTHER" id="PTHR46254:SF3">
    <property type="entry name" value="SECRETED PROTEIN"/>
    <property type="match status" value="1"/>
</dbReference>
<sequence length="61" mass="6837">AGVQWRDLGSLQPLPPGFKRFSCLSLLSSWDYRHEPPCLANFVFLVEIGFHHVGQAGVELL</sequence>
<dbReference type="PRINTS" id="PR02045">
    <property type="entry name" value="F138DOMAIN"/>
</dbReference>
<dbReference type="EMBL" id="JH330492">
    <property type="protein sequence ID" value="EHH61898.1"/>
    <property type="molecule type" value="Genomic_DNA"/>
</dbReference>
<organism evidence="2">
    <name type="scientific">Macaca fascicularis</name>
    <name type="common">Crab-eating macaque</name>
    <name type="synonym">Cynomolgus monkey</name>
    <dbReference type="NCBI Taxonomy" id="9541"/>
    <lineage>
        <taxon>Eukaryota</taxon>
        <taxon>Metazoa</taxon>
        <taxon>Chordata</taxon>
        <taxon>Craniata</taxon>
        <taxon>Vertebrata</taxon>
        <taxon>Euteleostomi</taxon>
        <taxon>Mammalia</taxon>
        <taxon>Eutheria</taxon>
        <taxon>Euarchontoglires</taxon>
        <taxon>Primates</taxon>
        <taxon>Haplorrhini</taxon>
        <taxon>Catarrhini</taxon>
        <taxon>Cercopithecidae</taxon>
        <taxon>Cercopithecinae</taxon>
        <taxon>Macaca</taxon>
    </lineage>
</organism>
<reference evidence="1 2" key="1">
    <citation type="journal article" date="2011" name="Nat. Biotechnol.">
        <title>Genome sequencing and comparison of two nonhuman primate animal models, the cynomolgus and Chinese rhesus macaques.</title>
        <authorList>
            <person name="Yan G."/>
            <person name="Zhang G."/>
            <person name="Fang X."/>
            <person name="Zhang Y."/>
            <person name="Li C."/>
            <person name="Ling F."/>
            <person name="Cooper D.N."/>
            <person name="Li Q."/>
            <person name="Li Y."/>
            <person name="van Gool A.J."/>
            <person name="Du H."/>
            <person name="Chen J."/>
            <person name="Chen R."/>
            <person name="Zhang P."/>
            <person name="Huang Z."/>
            <person name="Thompson J.R."/>
            <person name="Meng Y."/>
            <person name="Bai Y."/>
            <person name="Wang J."/>
            <person name="Zhuo M."/>
            <person name="Wang T."/>
            <person name="Huang Y."/>
            <person name="Wei L."/>
            <person name="Li J."/>
            <person name="Wang Z."/>
            <person name="Hu H."/>
            <person name="Yang P."/>
            <person name="Le L."/>
            <person name="Stenson P.D."/>
            <person name="Li B."/>
            <person name="Liu X."/>
            <person name="Ball E.V."/>
            <person name="An N."/>
            <person name="Huang Q."/>
            <person name="Zhang Y."/>
            <person name="Fan W."/>
            <person name="Zhang X."/>
            <person name="Li Y."/>
            <person name="Wang W."/>
            <person name="Katze M.G."/>
            <person name="Su B."/>
            <person name="Nielsen R."/>
            <person name="Yang H."/>
            <person name="Wang J."/>
            <person name="Wang X."/>
            <person name="Wang J."/>
        </authorList>
    </citation>
    <scope>NUCLEOTIDE SEQUENCE [LARGE SCALE GENOMIC DNA]</scope>
    <source>
        <strain evidence="1 2">CE-4</strain>
    </source>
</reference>
<evidence type="ECO:0000313" key="2">
    <source>
        <dbReference type="Proteomes" id="UP000009130"/>
    </source>
</evidence>